<dbReference type="AlphaFoldDB" id="A0A6F8ZGY5"/>
<dbReference type="Proteomes" id="UP000503399">
    <property type="component" value="Chromosome"/>
</dbReference>
<evidence type="ECO:0000256" key="6">
    <source>
        <dbReference type="ARBA" id="ARBA00023136"/>
    </source>
</evidence>
<feature type="transmembrane region" description="Helical" evidence="7">
    <location>
        <begin position="236"/>
        <end position="255"/>
    </location>
</feature>
<keyword evidence="2 7" id="KW-0813">Transport</keyword>
<reference evidence="9 10" key="1">
    <citation type="submission" date="2020-02" db="EMBL/GenBank/DDBJ databases">
        <authorList>
            <person name="Hogendoorn C."/>
        </authorList>
    </citation>
    <scope>NUCLEOTIDE SEQUENCE [LARGE SCALE GENOMIC DNA]</scope>
    <source>
        <strain evidence="9">R501</strain>
    </source>
</reference>
<gene>
    <name evidence="9" type="ORF">R50_1646</name>
</gene>
<evidence type="ECO:0000259" key="8">
    <source>
        <dbReference type="PROSITE" id="PS50928"/>
    </source>
</evidence>
<dbReference type="GO" id="GO:0055085">
    <property type="term" value="P:transmembrane transport"/>
    <property type="evidence" value="ECO:0007669"/>
    <property type="project" value="InterPro"/>
</dbReference>
<dbReference type="KEGG" id="hfv:R50_1646"/>
<keyword evidence="4 7" id="KW-0812">Transmembrane</keyword>
<dbReference type="SUPFAM" id="SSF161098">
    <property type="entry name" value="MetI-like"/>
    <property type="match status" value="1"/>
</dbReference>
<organism evidence="9 10">
    <name type="scientific">Candidatus Hydrogenisulfobacillus filiaventi</name>
    <dbReference type="NCBI Taxonomy" id="2707344"/>
    <lineage>
        <taxon>Bacteria</taxon>
        <taxon>Bacillati</taxon>
        <taxon>Bacillota</taxon>
        <taxon>Clostridia</taxon>
        <taxon>Eubacteriales</taxon>
        <taxon>Clostridiales Family XVII. Incertae Sedis</taxon>
        <taxon>Candidatus Hydrogenisulfobacillus</taxon>
    </lineage>
</organism>
<keyword evidence="3" id="KW-1003">Cell membrane</keyword>
<dbReference type="InterPro" id="IPR000515">
    <property type="entry name" value="MetI-like"/>
</dbReference>
<dbReference type="PANTHER" id="PTHR30183">
    <property type="entry name" value="MOLYBDENUM TRANSPORT SYSTEM PERMEASE PROTEIN MODB"/>
    <property type="match status" value="1"/>
</dbReference>
<protein>
    <recommendedName>
        <fullName evidence="8">ABC transmembrane type-1 domain-containing protein</fullName>
    </recommendedName>
</protein>
<keyword evidence="10" id="KW-1185">Reference proteome</keyword>
<dbReference type="PROSITE" id="PS50928">
    <property type="entry name" value="ABC_TM1"/>
    <property type="match status" value="1"/>
</dbReference>
<proteinExistence type="inferred from homology"/>
<evidence type="ECO:0000256" key="7">
    <source>
        <dbReference type="RuleBase" id="RU363032"/>
    </source>
</evidence>
<dbReference type="CDD" id="cd06261">
    <property type="entry name" value="TM_PBP2"/>
    <property type="match status" value="1"/>
</dbReference>
<dbReference type="Gene3D" id="1.10.3720.10">
    <property type="entry name" value="MetI-like"/>
    <property type="match status" value="1"/>
</dbReference>
<evidence type="ECO:0000256" key="1">
    <source>
        <dbReference type="ARBA" id="ARBA00004651"/>
    </source>
</evidence>
<dbReference type="PANTHER" id="PTHR30183:SF3">
    <property type="entry name" value="MOLYBDENUM TRANSPORT SYSTEM PERMEASE PROTEIN MODB"/>
    <property type="match status" value="1"/>
</dbReference>
<accession>A0A6F8ZGY5</accession>
<feature type="transmembrane region" description="Helical" evidence="7">
    <location>
        <begin position="93"/>
        <end position="115"/>
    </location>
</feature>
<feature type="transmembrane region" description="Helical" evidence="7">
    <location>
        <begin position="62"/>
        <end position="81"/>
    </location>
</feature>
<dbReference type="Pfam" id="PF00528">
    <property type="entry name" value="BPD_transp_1"/>
    <property type="match status" value="1"/>
</dbReference>
<evidence type="ECO:0000256" key="3">
    <source>
        <dbReference type="ARBA" id="ARBA00022475"/>
    </source>
</evidence>
<evidence type="ECO:0000256" key="4">
    <source>
        <dbReference type="ARBA" id="ARBA00022692"/>
    </source>
</evidence>
<dbReference type="InterPro" id="IPR035906">
    <property type="entry name" value="MetI-like_sf"/>
</dbReference>
<keyword evidence="6 7" id="KW-0472">Membrane</keyword>
<feature type="transmembrane region" description="Helical" evidence="7">
    <location>
        <begin position="186"/>
        <end position="216"/>
    </location>
</feature>
<comment type="subcellular location">
    <subcellularLocation>
        <location evidence="1 7">Cell membrane</location>
        <topology evidence="1 7">Multi-pass membrane protein</topology>
    </subcellularLocation>
</comment>
<evidence type="ECO:0000256" key="2">
    <source>
        <dbReference type="ARBA" id="ARBA00022448"/>
    </source>
</evidence>
<evidence type="ECO:0000313" key="10">
    <source>
        <dbReference type="Proteomes" id="UP000503399"/>
    </source>
</evidence>
<dbReference type="GO" id="GO:0005886">
    <property type="term" value="C:plasma membrane"/>
    <property type="evidence" value="ECO:0007669"/>
    <property type="project" value="UniProtKB-SubCell"/>
</dbReference>
<feature type="domain" description="ABC transmembrane type-1" evidence="8">
    <location>
        <begin position="55"/>
        <end position="255"/>
    </location>
</feature>
<dbReference type="EMBL" id="LR778114">
    <property type="protein sequence ID" value="CAB1129147.1"/>
    <property type="molecule type" value="Genomic_DNA"/>
</dbReference>
<feature type="transmembrane region" description="Helical" evidence="7">
    <location>
        <begin position="147"/>
        <end position="166"/>
    </location>
</feature>
<keyword evidence="5 7" id="KW-1133">Transmembrane helix</keyword>
<evidence type="ECO:0000313" key="9">
    <source>
        <dbReference type="EMBL" id="CAB1129147.1"/>
    </source>
</evidence>
<name>A0A6F8ZGY5_9FIRM</name>
<sequence length="266" mass="27739">MSAMAATVPRRRAGAALAGAYALLVTAAALLPLWPLLSHLPWRLLGGALTGSPYVRISLESGALALALVVALGLPTAYYLARLAPPRLGRGLLLALFVPLLMPPLVLGLLLAYLFGPYAALGAALGRVGLPVANALPGLVIAQIYEALPYFILTAWSAFAAVPADLDGVWGTWGMPPGARFRRVTLPLALPGLLVAVAMAWARITGAFGAVMVLAYHPTGLPVGIWVTLEEAGLPAALPLAFWLLVIGLPVPLGLEAWRRRLPPGP</sequence>
<comment type="similarity">
    <text evidence="7">Belongs to the binding-protein-dependent transport system permease family.</text>
</comment>
<evidence type="ECO:0000256" key="5">
    <source>
        <dbReference type="ARBA" id="ARBA00022989"/>
    </source>
</evidence>